<keyword evidence="10" id="KW-0472">Membrane</keyword>
<evidence type="ECO:0000256" key="2">
    <source>
        <dbReference type="ARBA" id="ARBA00004651"/>
    </source>
</evidence>
<keyword evidence="10" id="KW-1133">Transmembrane helix</keyword>
<dbReference type="Gene3D" id="3.30.565.10">
    <property type="entry name" value="Histidine kinase-like ATPase, C-terminal domain"/>
    <property type="match status" value="1"/>
</dbReference>
<dbReference type="OrthoDB" id="9804645at2"/>
<dbReference type="InterPro" id="IPR005467">
    <property type="entry name" value="His_kinase_dom"/>
</dbReference>
<dbReference type="InterPro" id="IPR003594">
    <property type="entry name" value="HATPase_dom"/>
</dbReference>
<dbReference type="GO" id="GO:0000155">
    <property type="term" value="F:phosphorelay sensor kinase activity"/>
    <property type="evidence" value="ECO:0007669"/>
    <property type="project" value="InterPro"/>
</dbReference>
<evidence type="ECO:0000256" key="5">
    <source>
        <dbReference type="ARBA" id="ARBA00022553"/>
    </source>
</evidence>
<dbReference type="EMBL" id="LDOT01000023">
    <property type="protein sequence ID" value="KLV04202.1"/>
    <property type="molecule type" value="Genomic_DNA"/>
</dbReference>
<dbReference type="Gene3D" id="3.30.450.170">
    <property type="entry name" value="Two-component histidine kinase, sensor domain"/>
    <property type="match status" value="1"/>
</dbReference>
<dbReference type="InterPro" id="IPR004358">
    <property type="entry name" value="Sig_transdc_His_kin-like_C"/>
</dbReference>
<evidence type="ECO:0000256" key="3">
    <source>
        <dbReference type="ARBA" id="ARBA00012438"/>
    </source>
</evidence>
<dbReference type="Pfam" id="PF00512">
    <property type="entry name" value="HisKA"/>
    <property type="match status" value="1"/>
</dbReference>
<name>A0A0J1JPP5_9GAMM</name>
<dbReference type="InterPro" id="IPR031930">
    <property type="entry name" value="HK_sensor"/>
</dbReference>
<dbReference type="PATRIC" id="fig|1195763.3.peg.3514"/>
<dbReference type="SUPFAM" id="SSF158472">
    <property type="entry name" value="HAMP domain-like"/>
    <property type="match status" value="1"/>
</dbReference>
<comment type="subcellular location">
    <subcellularLocation>
        <location evidence="2">Cell membrane</location>
        <topology evidence="2">Multi-pass membrane protein</topology>
    </subcellularLocation>
</comment>
<dbReference type="PANTHER" id="PTHR44936">
    <property type="entry name" value="SENSOR PROTEIN CREC"/>
    <property type="match status" value="1"/>
</dbReference>
<keyword evidence="8 13" id="KW-0418">Kinase</keyword>
<dbReference type="CDD" id="cd00075">
    <property type="entry name" value="HATPase"/>
    <property type="match status" value="1"/>
</dbReference>
<keyword evidence="9" id="KW-0067">ATP-binding</keyword>
<gene>
    <name evidence="13" type="ORF">ABT56_16490</name>
</gene>
<evidence type="ECO:0000256" key="10">
    <source>
        <dbReference type="SAM" id="Phobius"/>
    </source>
</evidence>
<comment type="catalytic activity">
    <reaction evidence="1">
        <text>ATP + protein L-histidine = ADP + protein N-phospho-L-histidine.</text>
        <dbReference type="EC" id="2.7.13.3"/>
    </reaction>
</comment>
<dbReference type="InterPro" id="IPR038428">
    <property type="entry name" value="HK_sensor_dom_sf"/>
</dbReference>
<evidence type="ECO:0000256" key="9">
    <source>
        <dbReference type="ARBA" id="ARBA00022840"/>
    </source>
</evidence>
<keyword evidence="7" id="KW-0547">Nucleotide-binding</keyword>
<dbReference type="InterPro" id="IPR003661">
    <property type="entry name" value="HisK_dim/P_dom"/>
</dbReference>
<dbReference type="Gene3D" id="1.10.287.130">
    <property type="match status" value="1"/>
</dbReference>
<reference evidence="13 14" key="1">
    <citation type="submission" date="2015-05" db="EMBL/GenBank/DDBJ databases">
        <title>Photobacterium galathea sp. nov.</title>
        <authorList>
            <person name="Machado H."/>
            <person name="Gram L."/>
        </authorList>
    </citation>
    <scope>NUCLEOTIDE SEQUENCE [LARGE SCALE GENOMIC DNA]</scope>
    <source>
        <strain evidence="13 14">CGMCC 1.12159</strain>
    </source>
</reference>
<evidence type="ECO:0000259" key="12">
    <source>
        <dbReference type="PROSITE" id="PS50885"/>
    </source>
</evidence>
<evidence type="ECO:0000256" key="1">
    <source>
        <dbReference type="ARBA" id="ARBA00000085"/>
    </source>
</evidence>
<evidence type="ECO:0000313" key="13">
    <source>
        <dbReference type="EMBL" id="KLV04202.1"/>
    </source>
</evidence>
<dbReference type="Proteomes" id="UP000036097">
    <property type="component" value="Unassembled WGS sequence"/>
</dbReference>
<sequence length="458" mass="51232">MIIVQQLKTMFGLGNRDGLAFKLFSYFAVSLIILFALQNIAEAVLVKVLLQIPQNIQNEMRELAYQADVMVQDGDMDELADWERGQRYTLFVLGPDNQAISGRELHPHFAFKLKYTRDIDTVFDNEVNQPLIGIPLSSGYQLVIQFPHQYHPAHSFAYYAFFIKLLITILILSVFSWLLARYLQAPLATLQAASHRLAEGDFSVRVGDEVGDTASEFAQLAASFDHMAHRIDLLSAQQKRLIRDVSHELKTPLARHDLALHLLKRKLPLEQHGLVVRLENESAAMNTLVSEILEFSRLENARHDLSLVPVDVAALCSQYMITAREQALPGQSIHLHIQNDNVFALADQRLLLRSLKNLVENACKYAGEQAVVEVSVLRGGEHIELVIEDNGDGIPEHGLGTVFDPFTRLQPARDKLSGGNGLGMAIVKESMSIMKGRVEAENRKSGGLRVTLFLLAAR</sequence>
<dbReference type="SMART" id="SM00387">
    <property type="entry name" value="HATPase_c"/>
    <property type="match status" value="1"/>
</dbReference>
<dbReference type="Gene3D" id="6.10.340.10">
    <property type="match status" value="1"/>
</dbReference>
<dbReference type="CDD" id="cd06225">
    <property type="entry name" value="HAMP"/>
    <property type="match status" value="1"/>
</dbReference>
<keyword evidence="10" id="KW-0812">Transmembrane</keyword>
<feature type="domain" description="Histidine kinase" evidence="11">
    <location>
        <begin position="244"/>
        <end position="458"/>
    </location>
</feature>
<organism evidence="13 14">
    <name type="scientific">Photobacterium aquae</name>
    <dbReference type="NCBI Taxonomy" id="1195763"/>
    <lineage>
        <taxon>Bacteria</taxon>
        <taxon>Pseudomonadati</taxon>
        <taxon>Pseudomonadota</taxon>
        <taxon>Gammaproteobacteria</taxon>
        <taxon>Vibrionales</taxon>
        <taxon>Vibrionaceae</taxon>
        <taxon>Photobacterium</taxon>
    </lineage>
</organism>
<protein>
    <recommendedName>
        <fullName evidence="3">histidine kinase</fullName>
        <ecNumber evidence="3">2.7.13.3</ecNumber>
    </recommendedName>
</protein>
<dbReference type="SMART" id="SM00388">
    <property type="entry name" value="HisKA"/>
    <property type="match status" value="1"/>
</dbReference>
<dbReference type="GO" id="GO:0005524">
    <property type="term" value="F:ATP binding"/>
    <property type="evidence" value="ECO:0007669"/>
    <property type="project" value="UniProtKB-KW"/>
</dbReference>
<evidence type="ECO:0000256" key="7">
    <source>
        <dbReference type="ARBA" id="ARBA00022741"/>
    </source>
</evidence>
<dbReference type="STRING" id="1195763.ABT56_16490"/>
<evidence type="ECO:0000313" key="14">
    <source>
        <dbReference type="Proteomes" id="UP000036097"/>
    </source>
</evidence>
<keyword evidence="5" id="KW-0597">Phosphoprotein</keyword>
<keyword evidence="6" id="KW-0808">Transferase</keyword>
<evidence type="ECO:0000259" key="11">
    <source>
        <dbReference type="PROSITE" id="PS50109"/>
    </source>
</evidence>
<keyword evidence="14" id="KW-1185">Reference proteome</keyword>
<dbReference type="PROSITE" id="PS50109">
    <property type="entry name" value="HIS_KIN"/>
    <property type="match status" value="1"/>
</dbReference>
<evidence type="ECO:0000256" key="6">
    <source>
        <dbReference type="ARBA" id="ARBA00022679"/>
    </source>
</evidence>
<dbReference type="SMART" id="SM00304">
    <property type="entry name" value="HAMP"/>
    <property type="match status" value="1"/>
</dbReference>
<dbReference type="GO" id="GO:0005886">
    <property type="term" value="C:plasma membrane"/>
    <property type="evidence" value="ECO:0007669"/>
    <property type="project" value="UniProtKB-SubCell"/>
</dbReference>
<dbReference type="RefSeq" id="WP_047879974.1">
    <property type="nucleotide sequence ID" value="NZ_LDOT01000023.1"/>
</dbReference>
<proteinExistence type="predicted"/>
<dbReference type="PANTHER" id="PTHR44936:SF10">
    <property type="entry name" value="SENSOR PROTEIN RSTB"/>
    <property type="match status" value="1"/>
</dbReference>
<comment type="caution">
    <text evidence="13">The sequence shown here is derived from an EMBL/GenBank/DDBJ whole genome shotgun (WGS) entry which is preliminary data.</text>
</comment>
<dbReference type="CDD" id="cd00082">
    <property type="entry name" value="HisKA"/>
    <property type="match status" value="1"/>
</dbReference>
<dbReference type="Pfam" id="PF16750">
    <property type="entry name" value="HK_sensor"/>
    <property type="match status" value="1"/>
</dbReference>
<feature type="transmembrane region" description="Helical" evidence="10">
    <location>
        <begin position="156"/>
        <end position="180"/>
    </location>
</feature>
<dbReference type="AlphaFoldDB" id="A0A0J1JPP5"/>
<dbReference type="PROSITE" id="PS50885">
    <property type="entry name" value="HAMP"/>
    <property type="match status" value="1"/>
</dbReference>
<accession>A0A0J1JPP5</accession>
<dbReference type="SUPFAM" id="SSF55874">
    <property type="entry name" value="ATPase domain of HSP90 chaperone/DNA topoisomerase II/histidine kinase"/>
    <property type="match status" value="1"/>
</dbReference>
<dbReference type="Pfam" id="PF00672">
    <property type="entry name" value="HAMP"/>
    <property type="match status" value="1"/>
</dbReference>
<dbReference type="InterPro" id="IPR003660">
    <property type="entry name" value="HAMP_dom"/>
</dbReference>
<feature type="transmembrane region" description="Helical" evidence="10">
    <location>
        <begin position="21"/>
        <end position="41"/>
    </location>
</feature>
<feature type="domain" description="HAMP" evidence="12">
    <location>
        <begin position="181"/>
        <end position="236"/>
    </location>
</feature>
<dbReference type="Pfam" id="PF02518">
    <property type="entry name" value="HATPase_c"/>
    <property type="match status" value="1"/>
</dbReference>
<dbReference type="PRINTS" id="PR00344">
    <property type="entry name" value="BCTRLSENSOR"/>
</dbReference>
<dbReference type="InterPro" id="IPR050980">
    <property type="entry name" value="2C_sensor_his_kinase"/>
</dbReference>
<dbReference type="InterPro" id="IPR036097">
    <property type="entry name" value="HisK_dim/P_sf"/>
</dbReference>
<dbReference type="SUPFAM" id="SSF47384">
    <property type="entry name" value="Homodimeric domain of signal transducing histidine kinase"/>
    <property type="match status" value="1"/>
</dbReference>
<dbReference type="EC" id="2.7.13.3" evidence="3"/>
<evidence type="ECO:0000256" key="8">
    <source>
        <dbReference type="ARBA" id="ARBA00022777"/>
    </source>
</evidence>
<keyword evidence="4" id="KW-1003">Cell membrane</keyword>
<dbReference type="InterPro" id="IPR036890">
    <property type="entry name" value="HATPase_C_sf"/>
</dbReference>
<evidence type="ECO:0000256" key="4">
    <source>
        <dbReference type="ARBA" id="ARBA00022475"/>
    </source>
</evidence>